<dbReference type="AlphaFoldDB" id="A0A0B7KIE5"/>
<dbReference type="InterPro" id="IPR017853">
    <property type="entry name" value="GH"/>
</dbReference>
<proteinExistence type="predicted"/>
<gene>
    <name evidence="2" type="ORF">BN869_000010519_1</name>
</gene>
<evidence type="ECO:0000313" key="2">
    <source>
        <dbReference type="EMBL" id="CEO54461.1"/>
    </source>
</evidence>
<feature type="signal peptide" evidence="1">
    <location>
        <begin position="1"/>
        <end position="16"/>
    </location>
</feature>
<name>A0A0B7KIE5_BIOOC</name>
<evidence type="ECO:0008006" key="3">
    <source>
        <dbReference type="Google" id="ProtNLM"/>
    </source>
</evidence>
<dbReference type="SUPFAM" id="SSF51445">
    <property type="entry name" value="(Trans)glycosidases"/>
    <property type="match status" value="1"/>
</dbReference>
<sequence>MKVPVLSAIVISFGQAVVTHPVDIVQRDVAGTAVVNLAQRQGETKFLGSGFIYGFPDNNESADTSTPEHFLKDIKFRTCRGGGSQISYEGWAIGGLEQYRGRFASMLSNYRSTINYGGDGYLLMPSDLWGAQGGAPAGFPFPGDNGDWSEMEKFLRQIIADIKEHNMIDGVVFDLWNEPDLDTFWDRPWSQYVEYFVRATQLLRAEYPEVKISGPSSAHSPHVDSANWRAWLSGVSAGNAVPDIYSWHQIGAWEREPDTTVPALKSLLAEYNLPERPIDINEYAWPDEQNPANSAYYLAQLERHDIRGLRANWGGGPTLHNYMGYLIWDNGNGHFPNGEWQLYKYYGGMQGERIVTSAASDLKFDVFAVKTADRLKLLAGTRTVQARYDIKVTGLDQLGLPDAGSVTVQRYQFDYAGKDVYIHDKLDVGTYTYQYSSSEFIIPHDPPTSSTVFAYEIILS</sequence>
<evidence type="ECO:0000256" key="1">
    <source>
        <dbReference type="SAM" id="SignalP"/>
    </source>
</evidence>
<feature type="chain" id="PRO_5002119409" description="Beta-xylosidase C-terminal Concanavalin A-like domain-containing protein" evidence="1">
    <location>
        <begin position="17"/>
        <end position="460"/>
    </location>
</feature>
<dbReference type="EMBL" id="CDPU01000042">
    <property type="protein sequence ID" value="CEO54461.1"/>
    <property type="molecule type" value="Genomic_DNA"/>
</dbReference>
<reference evidence="2" key="1">
    <citation type="submission" date="2015-01" db="EMBL/GenBank/DDBJ databases">
        <authorList>
            <person name="Durling Mikael"/>
        </authorList>
    </citation>
    <scope>NUCLEOTIDE SEQUENCE</scope>
</reference>
<organism evidence="2">
    <name type="scientific">Bionectria ochroleuca</name>
    <name type="common">Gliocladium roseum</name>
    <dbReference type="NCBI Taxonomy" id="29856"/>
    <lineage>
        <taxon>Eukaryota</taxon>
        <taxon>Fungi</taxon>
        <taxon>Dikarya</taxon>
        <taxon>Ascomycota</taxon>
        <taxon>Pezizomycotina</taxon>
        <taxon>Sordariomycetes</taxon>
        <taxon>Hypocreomycetidae</taxon>
        <taxon>Hypocreales</taxon>
        <taxon>Bionectriaceae</taxon>
        <taxon>Clonostachys</taxon>
    </lineage>
</organism>
<dbReference type="Gene3D" id="3.20.20.80">
    <property type="entry name" value="Glycosidases"/>
    <property type="match status" value="1"/>
</dbReference>
<protein>
    <recommendedName>
        <fullName evidence="3">Beta-xylosidase C-terminal Concanavalin A-like domain-containing protein</fullName>
    </recommendedName>
</protein>
<keyword evidence="1" id="KW-0732">Signal</keyword>
<accession>A0A0B7KIE5</accession>